<gene>
    <name evidence="1" type="ordered locus">Slip_1036</name>
</gene>
<keyword evidence="2" id="KW-1185">Reference proteome</keyword>
<evidence type="ECO:0000313" key="1">
    <source>
        <dbReference type="EMBL" id="ADI01815.1"/>
    </source>
</evidence>
<organism evidence="1 2">
    <name type="scientific">Syntrophothermus lipocalidus (strain DSM 12680 / TGB-C1)</name>
    <dbReference type="NCBI Taxonomy" id="643648"/>
    <lineage>
        <taxon>Bacteria</taxon>
        <taxon>Bacillati</taxon>
        <taxon>Bacillota</taxon>
        <taxon>Clostridia</taxon>
        <taxon>Eubacteriales</taxon>
        <taxon>Syntrophomonadaceae</taxon>
        <taxon>Syntrophothermus</taxon>
    </lineage>
</organism>
<dbReference type="EMBL" id="CP002048">
    <property type="protein sequence ID" value="ADI01815.1"/>
    <property type="molecule type" value="Genomic_DNA"/>
</dbReference>
<sequence>MDAESRAVRFAPKRADVLQARSLGASWLTLLPPIDFRARFLQMYTDNLELGRVSARRVSVFIL</sequence>
<dbReference type="AlphaFoldDB" id="D7CM80"/>
<reference evidence="1 2" key="2">
    <citation type="journal article" date="2010" name="Stand. Genomic Sci.">
        <title>Complete genome sequence of Syntrophothermus lipocalidus type strain (TGB-C1).</title>
        <authorList>
            <person name="Djao O.D."/>
            <person name="Zhang X."/>
            <person name="Lucas S."/>
            <person name="Lapidus A."/>
            <person name="Del Rio T.G."/>
            <person name="Nolan M."/>
            <person name="Tice H."/>
            <person name="Cheng J.F."/>
            <person name="Han C."/>
            <person name="Tapia R."/>
            <person name="Goodwin L."/>
            <person name="Pitluck S."/>
            <person name="Liolios K."/>
            <person name="Ivanova N."/>
            <person name="Mavromatis K."/>
            <person name="Mikhailova N."/>
            <person name="Ovchinnikova G."/>
            <person name="Pati A."/>
            <person name="Brambilla E."/>
            <person name="Chen A."/>
            <person name="Palaniappan K."/>
            <person name="Land M."/>
            <person name="Hauser L."/>
            <person name="Chang Y.J."/>
            <person name="Jeffries C.D."/>
            <person name="Rohde M."/>
            <person name="Sikorski J."/>
            <person name="Spring S."/>
            <person name="Goker M."/>
            <person name="Detter J.C."/>
            <person name="Woyke T."/>
            <person name="Bristow J."/>
            <person name="Eisen J.A."/>
            <person name="Markowitz V."/>
            <person name="Hugenholtz P."/>
            <person name="Kyrpides N.C."/>
            <person name="Klenk H.P."/>
        </authorList>
    </citation>
    <scope>NUCLEOTIDE SEQUENCE [LARGE SCALE GENOMIC DNA]</scope>
    <source>
        <strain evidence="2">DSM 12680 / TGB-C1</strain>
    </source>
</reference>
<dbReference type="Proteomes" id="UP000000378">
    <property type="component" value="Chromosome"/>
</dbReference>
<name>D7CM80_SYNLT</name>
<dbReference type="HOGENOM" id="CLU_2884369_0_0_9"/>
<evidence type="ECO:0000313" key="2">
    <source>
        <dbReference type="Proteomes" id="UP000000378"/>
    </source>
</evidence>
<proteinExistence type="predicted"/>
<accession>D7CM80</accession>
<dbReference type="KEGG" id="slp:Slip_1036"/>
<reference evidence="2" key="1">
    <citation type="journal article" date="2010" name="Stand. Genomic Sci.">
        <title>Complete genome sequence of Syntrophothermus lipocalidus type strain (TGB-C1T).</title>
        <authorList>
            <consortium name="US DOE Joint Genome Institute (JGI-PGF)"/>
            <person name="Djao O."/>
            <person name="Zhang X."/>
            <person name="Lucas S."/>
            <person name="Lapidus A."/>
            <person name="Glavina Del Rio T."/>
            <person name="Nolan M."/>
            <person name="Tice H."/>
            <person name="Cheng J."/>
            <person name="Han C."/>
            <person name="Tapia R."/>
            <person name="Goodwin L."/>
            <person name="Pitluck S."/>
            <person name="Liolios K."/>
            <person name="Ivanova N."/>
            <person name="Mavromatis K."/>
            <person name="Mikhailova N."/>
            <person name="Ovchinnikova G."/>
            <person name="Pati A."/>
            <person name="Brambilla E."/>
            <person name="Chen A."/>
            <person name="Palaniappan K."/>
            <person name="Land M."/>
            <person name="Hauser L."/>
            <person name="Chang Y."/>
            <person name="Jeffries C."/>
            <person name="Rohde M."/>
            <person name="Sikorski J."/>
            <person name="Spring S."/>
            <person name="Goker M."/>
            <person name="Detter J."/>
            <person name="Woyke T."/>
            <person name="Bristow J."/>
            <person name="Eisen J."/>
            <person name="Markowitz V."/>
            <person name="Hugenholtz P."/>
            <person name="Kyrpides N."/>
            <person name="Klenk H."/>
        </authorList>
    </citation>
    <scope>NUCLEOTIDE SEQUENCE [LARGE SCALE GENOMIC DNA]</scope>
    <source>
        <strain evidence="2">DSM 12680 / TGB-C1</strain>
    </source>
</reference>
<protein>
    <submittedName>
        <fullName evidence="1">Uncharacterized protein</fullName>
    </submittedName>
</protein>